<keyword evidence="3" id="KW-1185">Reference proteome</keyword>
<dbReference type="OrthoDB" id="2364732at2759"/>
<dbReference type="GeneID" id="36394701"/>
<dbReference type="VEuPathDB" id="FungiDB:Bcin12g01700"/>
<name>A0A384JZ82_BOTFB</name>
<evidence type="ECO:0000256" key="1">
    <source>
        <dbReference type="SAM" id="MobiDB-lite"/>
    </source>
</evidence>
<sequence length="740" mass="84841">MPATTRSMSKRLLSSLPKDVELHLPKASSSNATLQNLVVKRKQREKHPKRQIKRKSRKRSNQNQNQNPKQEKLIRGNKHIDLPDLDPITITHWPCHNYNCDCPQGVFEFLDPICVNCAHEMNDHALHHLSSWSTRCPYICERPDLVSSVLKLALNTGMVVIRATPLVGKTTLLQLLGYHILLHNPELEPVFVLWQPKSRRDNVPYMEFLNEKADWARKDNAKYRPHNSKATIIYLIDEAQGSYEDEEFWIAQLKNRYTRSRSIFVLVCLYGAAGNSGIQDPSIESQASKVDRLNRIELRPSKSSRSCMLFKLDETLTAVSKWILENGLNPDSVDRVAIAEYIHSATDGHPGMVGLILGSFEMLISQNIQNGRRWSTVFCHEFLVEHNFLLDFLTQWGRGVWSVEGENHLKDYLIRSPSYSHLKYSDVIDAMRKVARLPNGYTESRRNNMDALAFCYKMGFLHAEYSQYGSSEITYIFASPIHRRVAYRRLIPGPPPGTASDTITLQQACLNAIERFSPSVLHRRSTSSNISCKSSPNWGIPEAVFQDEIYCYLNYELHNLPILSEYAETKDGRIDFFVFGKKWGIEILQSGDNGRLEEHANRFQSGGKYHKWGILEDYIILNFCSKSSLDALKIKDIDAQSHTRHVVIDANEHIAQVYTYDKQLQTILNLGEGRTRSHSPDKQTASGNEDIHMILRDQKIELEQAKIGREEAPRKVNQLPLGREEIQRKIDQLQLLLGKI</sequence>
<gene>
    <name evidence="2" type="ORF">BCIN_12g01700</name>
</gene>
<protein>
    <submittedName>
        <fullName evidence="2">Uncharacterized protein</fullName>
    </submittedName>
</protein>
<reference evidence="2 3" key="3">
    <citation type="journal article" date="2017" name="Mol. Plant Pathol.">
        <title>A gapless genome sequence of the fungus Botrytis cinerea.</title>
        <authorList>
            <person name="Van Kan J.A."/>
            <person name="Stassen J.H."/>
            <person name="Mosbach A."/>
            <person name="Van Der Lee T.A."/>
            <person name="Faino L."/>
            <person name="Farmer A.D."/>
            <person name="Papasotiriou D.G."/>
            <person name="Zhou S."/>
            <person name="Seidl M.F."/>
            <person name="Cottam E."/>
            <person name="Edel D."/>
            <person name="Hahn M."/>
            <person name="Schwartz D.C."/>
            <person name="Dietrich R.A."/>
            <person name="Widdison S."/>
            <person name="Scalliet G."/>
        </authorList>
    </citation>
    <scope>NUCLEOTIDE SEQUENCE [LARGE SCALE GENOMIC DNA]</scope>
    <source>
        <strain evidence="2 3">B05.10</strain>
    </source>
</reference>
<organism evidence="2 3">
    <name type="scientific">Botryotinia fuckeliana (strain B05.10)</name>
    <name type="common">Noble rot fungus</name>
    <name type="synonym">Botrytis cinerea</name>
    <dbReference type="NCBI Taxonomy" id="332648"/>
    <lineage>
        <taxon>Eukaryota</taxon>
        <taxon>Fungi</taxon>
        <taxon>Dikarya</taxon>
        <taxon>Ascomycota</taxon>
        <taxon>Pezizomycotina</taxon>
        <taxon>Leotiomycetes</taxon>
        <taxon>Helotiales</taxon>
        <taxon>Sclerotiniaceae</taxon>
        <taxon>Botrytis</taxon>
    </lineage>
</organism>
<feature type="compositionally biased region" description="Basic residues" evidence="1">
    <location>
        <begin position="39"/>
        <end position="60"/>
    </location>
</feature>
<dbReference type="Proteomes" id="UP000001798">
    <property type="component" value="Chromosome 12"/>
</dbReference>
<dbReference type="EMBL" id="CP009816">
    <property type="protein sequence ID" value="ATZ55587.1"/>
    <property type="molecule type" value="Genomic_DNA"/>
</dbReference>
<feature type="compositionally biased region" description="Polar residues" evidence="1">
    <location>
        <begin position="27"/>
        <end position="36"/>
    </location>
</feature>
<proteinExistence type="predicted"/>
<accession>A0A384JZ82</accession>
<dbReference type="KEGG" id="bfu:BCIN_12g01700"/>
<feature type="region of interest" description="Disordered" evidence="1">
    <location>
        <begin position="23"/>
        <end position="78"/>
    </location>
</feature>
<dbReference type="AlphaFoldDB" id="A0A384JZ82"/>
<feature type="compositionally biased region" description="Basic and acidic residues" evidence="1">
    <location>
        <begin position="69"/>
        <end position="78"/>
    </location>
</feature>
<dbReference type="RefSeq" id="XP_024552070.1">
    <property type="nucleotide sequence ID" value="XM_024696264.1"/>
</dbReference>
<evidence type="ECO:0000313" key="2">
    <source>
        <dbReference type="EMBL" id="ATZ55587.1"/>
    </source>
</evidence>
<evidence type="ECO:0000313" key="3">
    <source>
        <dbReference type="Proteomes" id="UP000001798"/>
    </source>
</evidence>
<reference evidence="2 3" key="1">
    <citation type="journal article" date="2011" name="PLoS Genet.">
        <title>Genomic analysis of the necrotrophic fungal pathogens Sclerotinia sclerotiorum and Botrytis cinerea.</title>
        <authorList>
            <person name="Amselem J."/>
            <person name="Cuomo C.A."/>
            <person name="van Kan J.A."/>
            <person name="Viaud M."/>
            <person name="Benito E.P."/>
            <person name="Couloux A."/>
            <person name="Coutinho P.M."/>
            <person name="de Vries R.P."/>
            <person name="Dyer P.S."/>
            <person name="Fillinger S."/>
            <person name="Fournier E."/>
            <person name="Gout L."/>
            <person name="Hahn M."/>
            <person name="Kohn L."/>
            <person name="Lapalu N."/>
            <person name="Plummer K.M."/>
            <person name="Pradier J.M."/>
            <person name="Quevillon E."/>
            <person name="Sharon A."/>
            <person name="Simon A."/>
            <person name="ten Have A."/>
            <person name="Tudzynski B."/>
            <person name="Tudzynski P."/>
            <person name="Wincker P."/>
            <person name="Andrew M."/>
            <person name="Anthouard V."/>
            <person name="Beever R.E."/>
            <person name="Beffa R."/>
            <person name="Benoit I."/>
            <person name="Bouzid O."/>
            <person name="Brault B."/>
            <person name="Chen Z."/>
            <person name="Choquer M."/>
            <person name="Collemare J."/>
            <person name="Cotton P."/>
            <person name="Danchin E.G."/>
            <person name="Da Silva C."/>
            <person name="Gautier A."/>
            <person name="Giraud C."/>
            <person name="Giraud T."/>
            <person name="Gonzalez C."/>
            <person name="Grossetete S."/>
            <person name="Guldener U."/>
            <person name="Henrissat B."/>
            <person name="Howlett B.J."/>
            <person name="Kodira C."/>
            <person name="Kretschmer M."/>
            <person name="Lappartient A."/>
            <person name="Leroch M."/>
            <person name="Levis C."/>
            <person name="Mauceli E."/>
            <person name="Neuveglise C."/>
            <person name="Oeser B."/>
            <person name="Pearson M."/>
            <person name="Poulain J."/>
            <person name="Poussereau N."/>
            <person name="Quesneville H."/>
            <person name="Rascle C."/>
            <person name="Schumacher J."/>
            <person name="Segurens B."/>
            <person name="Sexton A."/>
            <person name="Silva E."/>
            <person name="Sirven C."/>
            <person name="Soanes D.M."/>
            <person name="Talbot N.J."/>
            <person name="Templeton M."/>
            <person name="Yandava C."/>
            <person name="Yarden O."/>
            <person name="Zeng Q."/>
            <person name="Rollins J.A."/>
            <person name="Lebrun M.H."/>
            <person name="Dickman M."/>
        </authorList>
    </citation>
    <scope>NUCLEOTIDE SEQUENCE [LARGE SCALE GENOMIC DNA]</scope>
    <source>
        <strain evidence="2 3">B05.10</strain>
    </source>
</reference>
<reference evidence="2 3" key="2">
    <citation type="journal article" date="2012" name="Eukaryot. Cell">
        <title>Genome update of Botrytis cinerea strains B05.10 and T4.</title>
        <authorList>
            <person name="Staats M."/>
            <person name="van Kan J.A."/>
        </authorList>
    </citation>
    <scope>NUCLEOTIDE SEQUENCE [LARGE SCALE GENOMIC DNA]</scope>
    <source>
        <strain evidence="2 3">B05.10</strain>
    </source>
</reference>